<keyword evidence="11" id="KW-1185">Reference proteome</keyword>
<evidence type="ECO:0000256" key="6">
    <source>
        <dbReference type="ARBA" id="ARBA00022989"/>
    </source>
</evidence>
<dbReference type="SUPFAM" id="SSF103473">
    <property type="entry name" value="MFS general substrate transporter"/>
    <property type="match status" value="1"/>
</dbReference>
<protein>
    <recommendedName>
        <fullName evidence="8">Bcr/CflA family efflux transporter</fullName>
    </recommendedName>
</protein>
<keyword evidence="5 8" id="KW-0812">Transmembrane</keyword>
<dbReference type="InterPro" id="IPR011701">
    <property type="entry name" value="MFS"/>
</dbReference>
<dbReference type="Gene3D" id="1.20.1720.10">
    <property type="entry name" value="Multidrug resistance protein D"/>
    <property type="match status" value="1"/>
</dbReference>
<evidence type="ECO:0000256" key="3">
    <source>
        <dbReference type="ARBA" id="ARBA00022448"/>
    </source>
</evidence>
<keyword evidence="8" id="KW-0997">Cell inner membrane</keyword>
<feature type="domain" description="Major facilitator superfamily (MFS) profile" evidence="9">
    <location>
        <begin position="7"/>
        <end position="396"/>
    </location>
</feature>
<feature type="transmembrane region" description="Helical" evidence="8">
    <location>
        <begin position="213"/>
        <end position="237"/>
    </location>
</feature>
<dbReference type="Proteomes" id="UP000003374">
    <property type="component" value="Unassembled WGS sequence"/>
</dbReference>
<name>A4BUQ4_9GAMM</name>
<dbReference type="RefSeq" id="WP_004999205.1">
    <property type="nucleotide sequence ID" value="NZ_CH672427.1"/>
</dbReference>
<evidence type="ECO:0000313" key="11">
    <source>
        <dbReference type="Proteomes" id="UP000003374"/>
    </source>
</evidence>
<feature type="transmembrane region" description="Helical" evidence="8">
    <location>
        <begin position="279"/>
        <end position="299"/>
    </location>
</feature>
<feature type="transmembrane region" description="Helical" evidence="8">
    <location>
        <begin position="343"/>
        <end position="363"/>
    </location>
</feature>
<dbReference type="PANTHER" id="PTHR23502">
    <property type="entry name" value="MAJOR FACILITATOR SUPERFAMILY"/>
    <property type="match status" value="1"/>
</dbReference>
<dbReference type="eggNOG" id="COG2814">
    <property type="taxonomic scope" value="Bacteria"/>
</dbReference>
<dbReference type="Pfam" id="PF07690">
    <property type="entry name" value="MFS_1"/>
    <property type="match status" value="1"/>
</dbReference>
<organism evidence="10 11">
    <name type="scientific">Nitrococcus mobilis Nb-231</name>
    <dbReference type="NCBI Taxonomy" id="314278"/>
    <lineage>
        <taxon>Bacteria</taxon>
        <taxon>Pseudomonadati</taxon>
        <taxon>Pseudomonadota</taxon>
        <taxon>Gammaproteobacteria</taxon>
        <taxon>Chromatiales</taxon>
        <taxon>Ectothiorhodospiraceae</taxon>
        <taxon>Nitrococcus</taxon>
    </lineage>
</organism>
<feature type="transmembrane region" description="Helical" evidence="8">
    <location>
        <begin position="249"/>
        <end position="267"/>
    </location>
</feature>
<evidence type="ECO:0000256" key="2">
    <source>
        <dbReference type="ARBA" id="ARBA00006236"/>
    </source>
</evidence>
<evidence type="ECO:0000256" key="8">
    <source>
        <dbReference type="RuleBase" id="RU365088"/>
    </source>
</evidence>
<dbReference type="AlphaFoldDB" id="A4BUQ4"/>
<feature type="transmembrane region" description="Helical" evidence="8">
    <location>
        <begin position="369"/>
        <end position="392"/>
    </location>
</feature>
<gene>
    <name evidence="10" type="ORF">NB231_01618</name>
</gene>
<comment type="subcellular location">
    <subcellularLocation>
        <location evidence="8">Cell inner membrane</location>
        <topology evidence="8">Multi-pass membrane protein</topology>
    </subcellularLocation>
    <subcellularLocation>
        <location evidence="1">Cell membrane</location>
        <topology evidence="1">Multi-pass membrane protein</topology>
    </subcellularLocation>
</comment>
<dbReference type="PANTHER" id="PTHR23502:SF132">
    <property type="entry name" value="POLYAMINE TRANSPORTER 2-RELATED"/>
    <property type="match status" value="1"/>
</dbReference>
<dbReference type="FunFam" id="1.20.1720.10:FF:000005">
    <property type="entry name" value="Bcr/CflA family efflux transporter"/>
    <property type="match status" value="1"/>
</dbReference>
<dbReference type="HOGENOM" id="CLU_001265_47_1_6"/>
<keyword evidence="7 8" id="KW-0472">Membrane</keyword>
<sequence>MLRLRSTAATLALASFVALGPLATDMYLPALPAMATALNATPAQAQLTLSVYMIAIALAQLVYGPLSDRFGRKPPLLVGLVLFTLASLACALAQSIEAVIAFRFLQALGGSAGPVLGRAAVRDVHGPLEAARILSYLGAATALAPALAPIGGGYLLAAFGWPSVFIFLAAYGLAATALLWLALPEPLAPAQRQSIHLHSIVRNYRFLLRHREFVGYMLACAFTFAGLFAFLSGAAFVLIEFLGISAQHFGYYFTLAVGGYITGTLFAGRLSRRLGINRLLLIGGVIATLGGALMAALALAQIFTALAVMLPMMLYMIGVGIVLPQSTAGAIGPFPQIAGSASALLGMVQMSIAAAAGILVGHLHSGTPLAMAAIIALMGTAGLASFFGLVWLPGRALQECSVKEV</sequence>
<dbReference type="EMBL" id="AAOF01000020">
    <property type="protein sequence ID" value="EAR20508.1"/>
    <property type="molecule type" value="Genomic_DNA"/>
</dbReference>
<evidence type="ECO:0000259" key="9">
    <source>
        <dbReference type="PROSITE" id="PS50850"/>
    </source>
</evidence>
<feature type="transmembrane region" description="Helical" evidence="8">
    <location>
        <begin position="47"/>
        <end position="64"/>
    </location>
</feature>
<dbReference type="InterPro" id="IPR004812">
    <property type="entry name" value="Efflux_drug-R_Bcr/CmlA"/>
</dbReference>
<comment type="similarity">
    <text evidence="2 8">Belongs to the major facilitator superfamily. Bcr/CmlA family.</text>
</comment>
<dbReference type="GO" id="GO:1990961">
    <property type="term" value="P:xenobiotic detoxification by transmembrane export across the plasma membrane"/>
    <property type="evidence" value="ECO:0007669"/>
    <property type="project" value="InterPro"/>
</dbReference>
<dbReference type="OrthoDB" id="9812221at2"/>
<feature type="transmembrane region" description="Helical" evidence="8">
    <location>
        <begin position="305"/>
        <end position="323"/>
    </location>
</feature>
<evidence type="ECO:0000313" key="10">
    <source>
        <dbReference type="EMBL" id="EAR20508.1"/>
    </source>
</evidence>
<dbReference type="CDD" id="cd17320">
    <property type="entry name" value="MFS_MdfA_MDR_like"/>
    <property type="match status" value="1"/>
</dbReference>
<dbReference type="InterPro" id="IPR036259">
    <property type="entry name" value="MFS_trans_sf"/>
</dbReference>
<keyword evidence="3 8" id="KW-0813">Transport</keyword>
<dbReference type="GO" id="GO:0005886">
    <property type="term" value="C:plasma membrane"/>
    <property type="evidence" value="ECO:0007669"/>
    <property type="project" value="UniProtKB-SubCell"/>
</dbReference>
<comment type="caution">
    <text evidence="10">The sequence shown here is derived from an EMBL/GenBank/DDBJ whole genome shotgun (WGS) entry which is preliminary data.</text>
</comment>
<keyword evidence="6 8" id="KW-1133">Transmembrane helix</keyword>
<reference evidence="10 11" key="1">
    <citation type="submission" date="2006-02" db="EMBL/GenBank/DDBJ databases">
        <authorList>
            <person name="Waterbury J."/>
            <person name="Ferriera S."/>
            <person name="Johnson J."/>
            <person name="Kravitz S."/>
            <person name="Halpern A."/>
            <person name="Remington K."/>
            <person name="Beeson K."/>
            <person name="Tran B."/>
            <person name="Rogers Y.-H."/>
            <person name="Friedman R."/>
            <person name="Venter J.C."/>
        </authorList>
    </citation>
    <scope>NUCLEOTIDE SEQUENCE [LARGE SCALE GENOMIC DNA]</scope>
    <source>
        <strain evidence="10 11">Nb-231</strain>
    </source>
</reference>
<feature type="transmembrane region" description="Helical" evidence="8">
    <location>
        <begin position="100"/>
        <end position="121"/>
    </location>
</feature>
<keyword evidence="4" id="KW-1003">Cell membrane</keyword>
<feature type="transmembrane region" description="Helical" evidence="8">
    <location>
        <begin position="76"/>
        <end position="94"/>
    </location>
</feature>
<accession>A4BUQ4</accession>
<evidence type="ECO:0000256" key="1">
    <source>
        <dbReference type="ARBA" id="ARBA00004651"/>
    </source>
</evidence>
<dbReference type="InterPro" id="IPR020846">
    <property type="entry name" value="MFS_dom"/>
</dbReference>
<feature type="transmembrane region" description="Helical" evidence="8">
    <location>
        <begin position="163"/>
        <end position="183"/>
    </location>
</feature>
<evidence type="ECO:0000256" key="7">
    <source>
        <dbReference type="ARBA" id="ARBA00023136"/>
    </source>
</evidence>
<feature type="transmembrane region" description="Helical" evidence="8">
    <location>
        <begin position="133"/>
        <end position="157"/>
    </location>
</feature>
<dbReference type="PROSITE" id="PS50850">
    <property type="entry name" value="MFS"/>
    <property type="match status" value="1"/>
</dbReference>
<evidence type="ECO:0000256" key="4">
    <source>
        <dbReference type="ARBA" id="ARBA00022475"/>
    </source>
</evidence>
<evidence type="ECO:0000256" key="5">
    <source>
        <dbReference type="ARBA" id="ARBA00022692"/>
    </source>
</evidence>
<dbReference type="GO" id="GO:0042910">
    <property type="term" value="F:xenobiotic transmembrane transporter activity"/>
    <property type="evidence" value="ECO:0007669"/>
    <property type="project" value="InterPro"/>
</dbReference>
<dbReference type="NCBIfam" id="TIGR00710">
    <property type="entry name" value="efflux_Bcr_CflA"/>
    <property type="match status" value="1"/>
</dbReference>
<proteinExistence type="inferred from homology"/>
<comment type="caution">
    <text evidence="8">Lacks conserved residue(s) required for the propagation of feature annotation.</text>
</comment>
<dbReference type="STRING" id="314278.NB231_01618"/>